<name>A0A327WP97_LARAB</name>
<feature type="domain" description="Response regulatory" evidence="2">
    <location>
        <begin position="8"/>
        <end position="129"/>
    </location>
</feature>
<dbReference type="SUPFAM" id="SSF52172">
    <property type="entry name" value="CheY-like"/>
    <property type="match status" value="1"/>
</dbReference>
<gene>
    <name evidence="3" type="ORF">LX87_05110</name>
</gene>
<dbReference type="Pfam" id="PF00072">
    <property type="entry name" value="Response_reg"/>
    <property type="match status" value="1"/>
</dbReference>
<evidence type="ECO:0000259" key="2">
    <source>
        <dbReference type="PROSITE" id="PS50110"/>
    </source>
</evidence>
<dbReference type="GO" id="GO:0000160">
    <property type="term" value="P:phosphorelay signal transduction system"/>
    <property type="evidence" value="ECO:0007669"/>
    <property type="project" value="InterPro"/>
</dbReference>
<accession>A0A327WP97</accession>
<dbReference type="InterPro" id="IPR001789">
    <property type="entry name" value="Sig_transdc_resp-reg_receiver"/>
</dbReference>
<evidence type="ECO:0000256" key="1">
    <source>
        <dbReference type="PROSITE-ProRule" id="PRU00169"/>
    </source>
</evidence>
<protein>
    <submittedName>
        <fullName evidence="3">Response regulator receiver domain-containing protein</fullName>
    </submittedName>
</protein>
<dbReference type="PROSITE" id="PS50110">
    <property type="entry name" value="RESPONSE_REGULATORY"/>
    <property type="match status" value="1"/>
</dbReference>
<proteinExistence type="predicted"/>
<dbReference type="Proteomes" id="UP000248790">
    <property type="component" value="Unassembled WGS sequence"/>
</dbReference>
<keyword evidence="4" id="KW-1185">Reference proteome</keyword>
<feature type="modified residue" description="4-aspartylphosphate" evidence="1">
    <location>
        <position position="62"/>
    </location>
</feature>
<dbReference type="EMBL" id="QLMC01000008">
    <property type="protein sequence ID" value="RAJ92146.1"/>
    <property type="molecule type" value="Genomic_DNA"/>
</dbReference>
<organism evidence="3 4">
    <name type="scientific">Larkinella arboricola</name>
    <dbReference type="NCBI Taxonomy" id="643671"/>
    <lineage>
        <taxon>Bacteria</taxon>
        <taxon>Pseudomonadati</taxon>
        <taxon>Bacteroidota</taxon>
        <taxon>Cytophagia</taxon>
        <taxon>Cytophagales</taxon>
        <taxon>Spirosomataceae</taxon>
        <taxon>Larkinella</taxon>
    </lineage>
</organism>
<dbReference type="AlphaFoldDB" id="A0A327WP97"/>
<reference evidence="3 4" key="1">
    <citation type="submission" date="2018-06" db="EMBL/GenBank/DDBJ databases">
        <title>Genomic Encyclopedia of Archaeal and Bacterial Type Strains, Phase II (KMG-II): from individual species to whole genera.</title>
        <authorList>
            <person name="Goeker M."/>
        </authorList>
    </citation>
    <scope>NUCLEOTIDE SEQUENCE [LARGE SCALE GENOMIC DNA]</scope>
    <source>
        <strain evidence="3 4">DSM 21851</strain>
    </source>
</reference>
<sequence length="144" mass="16822">MLMARRRRIWIIDDNPDYCNVVKRISADKRPDWELEFFPDSRKLLDLLEKDVAMVPDLIVLDLIMPEPDGIKMLHYIKRNRQLRPIPTIIVSESDSDTDASLCYQAGANSYIVKPASLEELRHFVAVTWQYWLDIAATPSHQRL</sequence>
<evidence type="ECO:0000313" key="4">
    <source>
        <dbReference type="Proteomes" id="UP000248790"/>
    </source>
</evidence>
<dbReference type="InterPro" id="IPR011006">
    <property type="entry name" value="CheY-like_superfamily"/>
</dbReference>
<dbReference type="Gene3D" id="3.40.50.2300">
    <property type="match status" value="1"/>
</dbReference>
<comment type="caution">
    <text evidence="3">The sequence shown here is derived from an EMBL/GenBank/DDBJ whole genome shotgun (WGS) entry which is preliminary data.</text>
</comment>
<dbReference type="PANTHER" id="PTHR44520">
    <property type="entry name" value="RESPONSE REGULATOR RCP1-RELATED"/>
    <property type="match status" value="1"/>
</dbReference>
<keyword evidence="1" id="KW-0597">Phosphoprotein</keyword>
<dbReference type="SMART" id="SM00448">
    <property type="entry name" value="REC"/>
    <property type="match status" value="1"/>
</dbReference>
<dbReference type="InterPro" id="IPR052893">
    <property type="entry name" value="TCS_response_regulator"/>
</dbReference>
<evidence type="ECO:0000313" key="3">
    <source>
        <dbReference type="EMBL" id="RAJ92146.1"/>
    </source>
</evidence>